<evidence type="ECO:0000256" key="1">
    <source>
        <dbReference type="SAM" id="MobiDB-lite"/>
    </source>
</evidence>
<organism evidence="2 3">
    <name type="scientific">Aspergillus sydowii CBS 593.65</name>
    <dbReference type="NCBI Taxonomy" id="1036612"/>
    <lineage>
        <taxon>Eukaryota</taxon>
        <taxon>Fungi</taxon>
        <taxon>Dikarya</taxon>
        <taxon>Ascomycota</taxon>
        <taxon>Pezizomycotina</taxon>
        <taxon>Eurotiomycetes</taxon>
        <taxon>Eurotiomycetidae</taxon>
        <taxon>Eurotiales</taxon>
        <taxon>Aspergillaceae</taxon>
        <taxon>Aspergillus</taxon>
        <taxon>Aspergillus subgen. Nidulantes</taxon>
    </lineage>
</organism>
<sequence>MAPPLYAIFVGGGFITGAGPCNRWPNKVTKARMAKEEKKGRKEKKDRKDKKEDGGGAHRGKKDTNAMSFDELKKEDQRLQTAIQVEVEGIATKACACVY</sequence>
<protein>
    <submittedName>
        <fullName evidence="2">Uncharacterized protein</fullName>
    </submittedName>
</protein>
<feature type="region of interest" description="Disordered" evidence="1">
    <location>
        <begin position="25"/>
        <end position="70"/>
    </location>
</feature>
<dbReference type="Proteomes" id="UP000184356">
    <property type="component" value="Unassembled WGS sequence"/>
</dbReference>
<evidence type="ECO:0000313" key="3">
    <source>
        <dbReference type="Proteomes" id="UP000184356"/>
    </source>
</evidence>
<gene>
    <name evidence="2" type="ORF">ASPSYDRAFT_94353</name>
</gene>
<name>A0A1L9T349_9EURO</name>
<proteinExistence type="predicted"/>
<dbReference type="EMBL" id="KV878596">
    <property type="protein sequence ID" value="OJJ53856.1"/>
    <property type="molecule type" value="Genomic_DNA"/>
</dbReference>
<dbReference type="VEuPathDB" id="FungiDB:ASPSYDRAFT_94353"/>
<keyword evidence="3" id="KW-1185">Reference proteome</keyword>
<accession>A0A1L9T349</accession>
<evidence type="ECO:0000313" key="2">
    <source>
        <dbReference type="EMBL" id="OJJ53856.1"/>
    </source>
</evidence>
<dbReference type="AlphaFoldDB" id="A0A1L9T349"/>
<dbReference type="RefSeq" id="XP_040697662.1">
    <property type="nucleotide sequence ID" value="XM_040852960.1"/>
</dbReference>
<dbReference type="GeneID" id="63769033"/>
<reference evidence="3" key="1">
    <citation type="journal article" date="2017" name="Genome Biol.">
        <title>Comparative genomics reveals high biological diversity and specific adaptations in the industrially and medically important fungal genus Aspergillus.</title>
        <authorList>
            <person name="de Vries R.P."/>
            <person name="Riley R."/>
            <person name="Wiebenga A."/>
            <person name="Aguilar-Osorio G."/>
            <person name="Amillis S."/>
            <person name="Uchima C.A."/>
            <person name="Anderluh G."/>
            <person name="Asadollahi M."/>
            <person name="Askin M."/>
            <person name="Barry K."/>
            <person name="Battaglia E."/>
            <person name="Bayram O."/>
            <person name="Benocci T."/>
            <person name="Braus-Stromeyer S.A."/>
            <person name="Caldana C."/>
            <person name="Canovas D."/>
            <person name="Cerqueira G.C."/>
            <person name="Chen F."/>
            <person name="Chen W."/>
            <person name="Choi C."/>
            <person name="Clum A."/>
            <person name="Dos Santos R.A."/>
            <person name="Damasio A.R."/>
            <person name="Diallinas G."/>
            <person name="Emri T."/>
            <person name="Fekete E."/>
            <person name="Flipphi M."/>
            <person name="Freyberg S."/>
            <person name="Gallo A."/>
            <person name="Gournas C."/>
            <person name="Habgood R."/>
            <person name="Hainaut M."/>
            <person name="Harispe M.L."/>
            <person name="Henrissat B."/>
            <person name="Hilden K.S."/>
            <person name="Hope R."/>
            <person name="Hossain A."/>
            <person name="Karabika E."/>
            <person name="Karaffa L."/>
            <person name="Karanyi Z."/>
            <person name="Krasevec N."/>
            <person name="Kuo A."/>
            <person name="Kusch H."/>
            <person name="LaButti K."/>
            <person name="Lagendijk E.L."/>
            <person name="Lapidus A."/>
            <person name="Levasseur A."/>
            <person name="Lindquist E."/>
            <person name="Lipzen A."/>
            <person name="Logrieco A.F."/>
            <person name="MacCabe A."/>
            <person name="Maekelae M.R."/>
            <person name="Malavazi I."/>
            <person name="Melin P."/>
            <person name="Meyer V."/>
            <person name="Mielnichuk N."/>
            <person name="Miskei M."/>
            <person name="Molnar A.P."/>
            <person name="Mule G."/>
            <person name="Ngan C.Y."/>
            <person name="Orejas M."/>
            <person name="Orosz E."/>
            <person name="Ouedraogo J.P."/>
            <person name="Overkamp K.M."/>
            <person name="Park H.-S."/>
            <person name="Perrone G."/>
            <person name="Piumi F."/>
            <person name="Punt P.J."/>
            <person name="Ram A.F."/>
            <person name="Ramon A."/>
            <person name="Rauscher S."/>
            <person name="Record E."/>
            <person name="Riano-Pachon D.M."/>
            <person name="Robert V."/>
            <person name="Roehrig J."/>
            <person name="Ruller R."/>
            <person name="Salamov A."/>
            <person name="Salih N.S."/>
            <person name="Samson R.A."/>
            <person name="Sandor E."/>
            <person name="Sanguinetti M."/>
            <person name="Schuetze T."/>
            <person name="Sepcic K."/>
            <person name="Shelest E."/>
            <person name="Sherlock G."/>
            <person name="Sophianopoulou V."/>
            <person name="Squina F.M."/>
            <person name="Sun H."/>
            <person name="Susca A."/>
            <person name="Todd R.B."/>
            <person name="Tsang A."/>
            <person name="Unkles S.E."/>
            <person name="van de Wiele N."/>
            <person name="van Rossen-Uffink D."/>
            <person name="Oliveira J.V."/>
            <person name="Vesth T.C."/>
            <person name="Visser J."/>
            <person name="Yu J.-H."/>
            <person name="Zhou M."/>
            <person name="Andersen M.R."/>
            <person name="Archer D.B."/>
            <person name="Baker S.E."/>
            <person name="Benoit I."/>
            <person name="Brakhage A.A."/>
            <person name="Braus G.H."/>
            <person name="Fischer R."/>
            <person name="Frisvad J.C."/>
            <person name="Goldman G.H."/>
            <person name="Houbraken J."/>
            <person name="Oakley B."/>
            <person name="Pocsi I."/>
            <person name="Scazzocchio C."/>
            <person name="Seiboth B."/>
            <person name="vanKuyk P.A."/>
            <person name="Wortman J."/>
            <person name="Dyer P.S."/>
            <person name="Grigoriev I.V."/>
        </authorList>
    </citation>
    <scope>NUCLEOTIDE SEQUENCE [LARGE SCALE GENOMIC DNA]</scope>
    <source>
        <strain evidence="3">CBS 593.65</strain>
    </source>
</reference>